<keyword evidence="7" id="KW-0902">Two-component regulatory system</keyword>
<dbReference type="Gene3D" id="3.30.565.10">
    <property type="entry name" value="Histidine kinase-like ATPase, C-terminal domain"/>
    <property type="match status" value="1"/>
</dbReference>
<evidence type="ECO:0000256" key="2">
    <source>
        <dbReference type="ARBA" id="ARBA00004370"/>
    </source>
</evidence>
<dbReference type="GO" id="GO:0005886">
    <property type="term" value="C:plasma membrane"/>
    <property type="evidence" value="ECO:0007669"/>
    <property type="project" value="TreeGrafter"/>
</dbReference>
<dbReference type="InterPro" id="IPR005467">
    <property type="entry name" value="His_kinase_dom"/>
</dbReference>
<keyword evidence="8" id="KW-0812">Transmembrane</keyword>
<keyword evidence="6 11" id="KW-0418">Kinase</keyword>
<organism evidence="11 12">
    <name type="scientific">Dechloromonas agitata</name>
    <dbReference type="NCBI Taxonomy" id="73030"/>
    <lineage>
        <taxon>Bacteria</taxon>
        <taxon>Pseudomonadati</taxon>
        <taxon>Pseudomonadota</taxon>
        <taxon>Betaproteobacteria</taxon>
        <taxon>Rhodocyclales</taxon>
        <taxon>Azonexaceae</taxon>
        <taxon>Dechloromonas</taxon>
    </lineage>
</organism>
<feature type="transmembrane region" description="Helical" evidence="8">
    <location>
        <begin position="164"/>
        <end position="187"/>
    </location>
</feature>
<dbReference type="AlphaFoldDB" id="A0A930BX51"/>
<evidence type="ECO:0000256" key="7">
    <source>
        <dbReference type="ARBA" id="ARBA00023012"/>
    </source>
</evidence>
<evidence type="ECO:0000256" key="4">
    <source>
        <dbReference type="ARBA" id="ARBA00022553"/>
    </source>
</evidence>
<dbReference type="PANTHER" id="PTHR45436:SF1">
    <property type="entry name" value="SENSOR PROTEIN QSEC"/>
    <property type="match status" value="1"/>
</dbReference>
<dbReference type="InterPro" id="IPR003661">
    <property type="entry name" value="HisK_dim/P_dom"/>
</dbReference>
<dbReference type="PANTHER" id="PTHR45436">
    <property type="entry name" value="SENSOR HISTIDINE KINASE YKOH"/>
    <property type="match status" value="1"/>
</dbReference>
<proteinExistence type="predicted"/>
<dbReference type="CDD" id="cd00082">
    <property type="entry name" value="HisKA"/>
    <property type="match status" value="1"/>
</dbReference>
<reference evidence="11" key="1">
    <citation type="submission" date="2020-04" db="EMBL/GenBank/DDBJ databases">
        <title>Deep metagenomics examines the oral microbiome during advanced dental caries in children, revealing novel taxa and co-occurrences with host molecules.</title>
        <authorList>
            <person name="Baker J.L."/>
            <person name="Morton J.T."/>
            <person name="Dinis M."/>
            <person name="Alvarez R."/>
            <person name="Tran N.C."/>
            <person name="Knight R."/>
            <person name="Edlund A."/>
        </authorList>
    </citation>
    <scope>NUCLEOTIDE SEQUENCE</scope>
    <source>
        <strain evidence="11">JCVI_32_bin.24</strain>
    </source>
</reference>
<comment type="caution">
    <text evidence="11">The sequence shown here is derived from an EMBL/GenBank/DDBJ whole genome shotgun (WGS) entry which is preliminary data.</text>
</comment>
<sequence length="378" mass="41078">MPKRNASSLRWMLIDRLLPAMLGLLLVGALSANWVALRAATKAYDRGLLDTAFAIAEQLQMVDGRPQLPLTQQARTVLLTDKFDRVFYAVHDEAGELLDGNPELPMPPLEDLPQLASEGRWYYDGTLGEESIRLAAYQRHFGFQTVTVLAAETLVKRRELVRDILLGMLLPEILLVLVAATVIWFGVRSGLQPLEALQAELADRSQSDLRPVTVAVPEEIQPVVTEINGLLQRLDTALASQRHFVSDAAHQLRTPIAALLAQVEAAQQEAGSARQGVLSGIHAAAGRLGHLVEQLLALARAEPSLAQASGEVSLVDLVHRVAENWLPKAIGKDIDLGFELQPAVLHGNELLLQELLANLLDNALRHTPTSGVVTVACG</sequence>
<evidence type="ECO:0000313" key="12">
    <source>
        <dbReference type="Proteomes" id="UP000718593"/>
    </source>
</evidence>
<dbReference type="GO" id="GO:0000155">
    <property type="term" value="F:phosphorelay sensor kinase activity"/>
    <property type="evidence" value="ECO:0007669"/>
    <property type="project" value="InterPro"/>
</dbReference>
<dbReference type="SMART" id="SM00388">
    <property type="entry name" value="HisKA"/>
    <property type="match status" value="1"/>
</dbReference>
<dbReference type="PROSITE" id="PS50885">
    <property type="entry name" value="HAMP"/>
    <property type="match status" value="1"/>
</dbReference>
<evidence type="ECO:0000256" key="3">
    <source>
        <dbReference type="ARBA" id="ARBA00012438"/>
    </source>
</evidence>
<dbReference type="SUPFAM" id="SSF47384">
    <property type="entry name" value="Homodimeric domain of signal transducing histidine kinase"/>
    <property type="match status" value="1"/>
</dbReference>
<comment type="catalytic activity">
    <reaction evidence="1">
        <text>ATP + protein L-histidine = ADP + protein N-phospho-L-histidine.</text>
        <dbReference type="EC" id="2.7.13.3"/>
    </reaction>
</comment>
<dbReference type="EC" id="2.7.13.3" evidence="3"/>
<evidence type="ECO:0000256" key="8">
    <source>
        <dbReference type="SAM" id="Phobius"/>
    </source>
</evidence>
<dbReference type="Pfam" id="PF00512">
    <property type="entry name" value="HisKA"/>
    <property type="match status" value="1"/>
</dbReference>
<dbReference type="Gene3D" id="1.10.287.130">
    <property type="match status" value="1"/>
</dbReference>
<protein>
    <recommendedName>
        <fullName evidence="3">histidine kinase</fullName>
        <ecNumber evidence="3">2.7.13.3</ecNumber>
    </recommendedName>
</protein>
<evidence type="ECO:0000259" key="10">
    <source>
        <dbReference type="PROSITE" id="PS50885"/>
    </source>
</evidence>
<evidence type="ECO:0000256" key="1">
    <source>
        <dbReference type="ARBA" id="ARBA00000085"/>
    </source>
</evidence>
<feature type="non-terminal residue" evidence="11">
    <location>
        <position position="378"/>
    </location>
</feature>
<evidence type="ECO:0000259" key="9">
    <source>
        <dbReference type="PROSITE" id="PS50109"/>
    </source>
</evidence>
<name>A0A930BX51_9RHOO</name>
<dbReference type="InterPro" id="IPR036097">
    <property type="entry name" value="HisK_dim/P_sf"/>
</dbReference>
<keyword evidence="5" id="KW-0808">Transferase</keyword>
<dbReference type="InterPro" id="IPR050428">
    <property type="entry name" value="TCS_sensor_his_kinase"/>
</dbReference>
<dbReference type="Proteomes" id="UP000718593">
    <property type="component" value="Unassembled WGS sequence"/>
</dbReference>
<evidence type="ECO:0000256" key="5">
    <source>
        <dbReference type="ARBA" id="ARBA00022679"/>
    </source>
</evidence>
<dbReference type="InterPro" id="IPR003660">
    <property type="entry name" value="HAMP_dom"/>
</dbReference>
<feature type="domain" description="Histidine kinase" evidence="9">
    <location>
        <begin position="247"/>
        <end position="378"/>
    </location>
</feature>
<accession>A0A930BX51</accession>
<dbReference type="EMBL" id="JABZMI010000449">
    <property type="protein sequence ID" value="MBF1166422.1"/>
    <property type="molecule type" value="Genomic_DNA"/>
</dbReference>
<dbReference type="InterPro" id="IPR036890">
    <property type="entry name" value="HATPase_C_sf"/>
</dbReference>
<evidence type="ECO:0000313" key="11">
    <source>
        <dbReference type="EMBL" id="MBF1166422.1"/>
    </source>
</evidence>
<gene>
    <name evidence="11" type="ORF">HXL68_15450</name>
</gene>
<dbReference type="Pfam" id="PF08521">
    <property type="entry name" value="2CSK_N"/>
    <property type="match status" value="1"/>
</dbReference>
<comment type="subcellular location">
    <subcellularLocation>
        <location evidence="2">Membrane</location>
    </subcellularLocation>
</comment>
<dbReference type="PROSITE" id="PS50109">
    <property type="entry name" value="HIS_KIN"/>
    <property type="match status" value="1"/>
</dbReference>
<dbReference type="SUPFAM" id="SSF55874">
    <property type="entry name" value="ATPase domain of HSP90 chaperone/DNA topoisomerase II/histidine kinase"/>
    <property type="match status" value="1"/>
</dbReference>
<keyword evidence="8" id="KW-1133">Transmembrane helix</keyword>
<keyword evidence="4" id="KW-0597">Phosphoprotein</keyword>
<keyword evidence="8" id="KW-0472">Membrane</keyword>
<feature type="domain" description="HAMP" evidence="10">
    <location>
        <begin position="188"/>
        <end position="239"/>
    </location>
</feature>
<dbReference type="InterPro" id="IPR013727">
    <property type="entry name" value="2CSK_N"/>
</dbReference>
<evidence type="ECO:0000256" key="6">
    <source>
        <dbReference type="ARBA" id="ARBA00022777"/>
    </source>
</evidence>